<gene>
    <name evidence="2" type="ORF">FD19_GL001146</name>
</gene>
<dbReference type="CDD" id="cd09756">
    <property type="entry name" value="Cas5_I-E"/>
    <property type="match status" value="1"/>
</dbReference>
<dbReference type="NCBIfam" id="TIGR02593">
    <property type="entry name" value="CRISPR_cas5"/>
    <property type="match status" value="1"/>
</dbReference>
<evidence type="ECO:0000256" key="1">
    <source>
        <dbReference type="ARBA" id="ARBA00023118"/>
    </source>
</evidence>
<keyword evidence="3" id="KW-1185">Reference proteome</keyword>
<name>A0A0R2C8B7_9LACO</name>
<dbReference type="RefSeq" id="WP_056969270.1">
    <property type="nucleotide sequence ID" value="NZ_AYZK01000002.1"/>
</dbReference>
<dbReference type="STRING" id="1423810.FD19_GL001146"/>
<dbReference type="GO" id="GO:0051607">
    <property type="term" value="P:defense response to virus"/>
    <property type="evidence" value="ECO:0007669"/>
    <property type="project" value="UniProtKB-KW"/>
</dbReference>
<dbReference type="EMBL" id="AYZK01000002">
    <property type="protein sequence ID" value="KRM87626.1"/>
    <property type="molecule type" value="Genomic_DNA"/>
</dbReference>
<evidence type="ECO:0000313" key="2">
    <source>
        <dbReference type="EMBL" id="KRM87626.1"/>
    </source>
</evidence>
<evidence type="ECO:0000313" key="3">
    <source>
        <dbReference type="Proteomes" id="UP000051789"/>
    </source>
</evidence>
<dbReference type="NCBIfam" id="TIGR01868">
    <property type="entry name" value="casD_Cas5e"/>
    <property type="match status" value="1"/>
</dbReference>
<sequence>MKTLTINLRGPLQSYGDEAAFTRRTSTDYPRKSAIVGLLAAALGYHRDDARINELNKVRFAVRVDQPGEPLTDLHTVEWKRNSRKLTYRTYLQDAVFVVAVSADDQLIDRLEHALHHPKFQLYLGRKANVPAGVLTTHQYDEGNPLTVLQGLEWQAAAWYQLRKQRQRQIRLDIIADAGLIEGQREWMVADNVESFDQRHRSFNFRAVKQTAVEVDNPYYQDRGTETSHDAFGALG</sequence>
<dbReference type="Pfam" id="PF09704">
    <property type="entry name" value="Cas_Cas5d"/>
    <property type="match status" value="1"/>
</dbReference>
<dbReference type="GO" id="GO:0043571">
    <property type="term" value="P:maintenance of CRISPR repeat elements"/>
    <property type="evidence" value="ECO:0007669"/>
    <property type="project" value="InterPro"/>
</dbReference>
<dbReference type="GO" id="GO:0003723">
    <property type="term" value="F:RNA binding"/>
    <property type="evidence" value="ECO:0007669"/>
    <property type="project" value="InterPro"/>
</dbReference>
<dbReference type="AlphaFoldDB" id="A0A0R2C8B7"/>
<dbReference type="InterPro" id="IPR021124">
    <property type="entry name" value="CRISPR-assoc_prot_Cas5"/>
</dbReference>
<reference evidence="2 3" key="1">
    <citation type="journal article" date="2015" name="Genome Announc.">
        <title>Expanding the biotechnology potential of lactobacilli through comparative genomics of 213 strains and associated genera.</title>
        <authorList>
            <person name="Sun Z."/>
            <person name="Harris H.M."/>
            <person name="McCann A."/>
            <person name="Guo C."/>
            <person name="Argimon S."/>
            <person name="Zhang W."/>
            <person name="Yang X."/>
            <person name="Jeffery I.B."/>
            <person name="Cooney J.C."/>
            <person name="Kagawa T.F."/>
            <person name="Liu W."/>
            <person name="Song Y."/>
            <person name="Salvetti E."/>
            <person name="Wrobel A."/>
            <person name="Rasinkangas P."/>
            <person name="Parkhill J."/>
            <person name="Rea M.C."/>
            <person name="O'Sullivan O."/>
            <person name="Ritari J."/>
            <person name="Douillard F.P."/>
            <person name="Paul Ross R."/>
            <person name="Yang R."/>
            <person name="Briner A.E."/>
            <person name="Felis G.E."/>
            <person name="de Vos W.M."/>
            <person name="Barrangou R."/>
            <person name="Klaenhammer T.R."/>
            <person name="Caufield P.W."/>
            <person name="Cui Y."/>
            <person name="Zhang H."/>
            <person name="O'Toole P.W."/>
        </authorList>
    </citation>
    <scope>NUCLEOTIDE SEQUENCE [LARGE SCALE GENOMIC DNA]</scope>
    <source>
        <strain evidence="2 3">DSM 22698</strain>
    </source>
</reference>
<accession>A0A0R2C8B7</accession>
<dbReference type="InterPro" id="IPR010147">
    <property type="entry name" value="CRISPR-assoc_prot_CasD"/>
</dbReference>
<dbReference type="PATRIC" id="fig|1423810.4.peg.1176"/>
<comment type="caution">
    <text evidence="2">The sequence shown here is derived from an EMBL/GenBank/DDBJ whole genome shotgun (WGS) entry which is preliminary data.</text>
</comment>
<dbReference type="Gene3D" id="3.30.70.2660">
    <property type="match status" value="1"/>
</dbReference>
<protein>
    <submittedName>
        <fullName evidence="2">CRISPR-associated protein</fullName>
    </submittedName>
</protein>
<dbReference type="Proteomes" id="UP000051789">
    <property type="component" value="Unassembled WGS sequence"/>
</dbReference>
<keyword evidence="1" id="KW-0051">Antiviral defense</keyword>
<proteinExistence type="predicted"/>
<organism evidence="2 3">
    <name type="scientific">Lacticaseibacillus thailandensis DSM 22698 = JCM 13996</name>
    <dbReference type="NCBI Taxonomy" id="1423810"/>
    <lineage>
        <taxon>Bacteria</taxon>
        <taxon>Bacillati</taxon>
        <taxon>Bacillota</taxon>
        <taxon>Bacilli</taxon>
        <taxon>Lactobacillales</taxon>
        <taxon>Lactobacillaceae</taxon>
        <taxon>Lacticaseibacillus</taxon>
    </lineage>
</organism>
<dbReference type="InterPro" id="IPR013422">
    <property type="entry name" value="CRISPR-assoc_prot_Cas5_N"/>
</dbReference>